<dbReference type="GeneID" id="25739507"/>
<dbReference type="InterPro" id="IPR027417">
    <property type="entry name" value="P-loop_NTPase"/>
</dbReference>
<dbReference type="STRING" id="145388.A0A0D2JQG7"/>
<proteinExistence type="predicted"/>
<protein>
    <recommendedName>
        <fullName evidence="4">DEAD/DEAH box helicase domain-containing protein</fullName>
    </recommendedName>
</protein>
<feature type="compositionally biased region" description="Polar residues" evidence="1">
    <location>
        <begin position="304"/>
        <end position="315"/>
    </location>
</feature>
<evidence type="ECO:0000256" key="1">
    <source>
        <dbReference type="SAM" id="MobiDB-lite"/>
    </source>
</evidence>
<gene>
    <name evidence="2" type="ORF">MNEG_6631</name>
</gene>
<dbReference type="EMBL" id="KK101315">
    <property type="protein sequence ID" value="KIZ01328.1"/>
    <property type="molecule type" value="Genomic_DNA"/>
</dbReference>
<feature type="region of interest" description="Disordered" evidence="1">
    <location>
        <begin position="298"/>
        <end position="325"/>
    </location>
</feature>
<dbReference type="AlphaFoldDB" id="A0A0D2JQG7"/>
<dbReference type="Gene3D" id="3.40.50.300">
    <property type="entry name" value="P-loop containing nucleotide triphosphate hydrolases"/>
    <property type="match status" value="1"/>
</dbReference>
<evidence type="ECO:0008006" key="4">
    <source>
        <dbReference type="Google" id="ProtNLM"/>
    </source>
</evidence>
<dbReference type="RefSeq" id="XP_013900347.1">
    <property type="nucleotide sequence ID" value="XM_014044893.1"/>
</dbReference>
<name>A0A0D2JQG7_9CHLO</name>
<dbReference type="SUPFAM" id="SSF52540">
    <property type="entry name" value="P-loop containing nucleoside triphosphate hydrolases"/>
    <property type="match status" value="1"/>
</dbReference>
<evidence type="ECO:0000313" key="2">
    <source>
        <dbReference type="EMBL" id="KIZ01328.1"/>
    </source>
</evidence>
<accession>A0A0D2JQG7</accession>
<dbReference type="OrthoDB" id="10678530at2759"/>
<reference evidence="2 3" key="1">
    <citation type="journal article" date="2013" name="BMC Genomics">
        <title>Reconstruction of the lipid metabolism for the microalga Monoraphidium neglectum from its genome sequence reveals characteristics suitable for biofuel production.</title>
        <authorList>
            <person name="Bogen C."/>
            <person name="Al-Dilaimi A."/>
            <person name="Albersmeier A."/>
            <person name="Wichmann J."/>
            <person name="Grundmann M."/>
            <person name="Rupp O."/>
            <person name="Lauersen K.J."/>
            <person name="Blifernez-Klassen O."/>
            <person name="Kalinowski J."/>
            <person name="Goesmann A."/>
            <person name="Mussgnug J.H."/>
            <person name="Kruse O."/>
        </authorList>
    </citation>
    <scope>NUCLEOTIDE SEQUENCE [LARGE SCALE GENOMIC DNA]</scope>
    <source>
        <strain evidence="2 3">SAG 48.87</strain>
    </source>
</reference>
<dbReference type="Proteomes" id="UP000054498">
    <property type="component" value="Unassembled WGS sequence"/>
</dbReference>
<dbReference type="KEGG" id="mng:MNEG_6631"/>
<keyword evidence="3" id="KW-1185">Reference proteome</keyword>
<organism evidence="2 3">
    <name type="scientific">Monoraphidium neglectum</name>
    <dbReference type="NCBI Taxonomy" id="145388"/>
    <lineage>
        <taxon>Eukaryota</taxon>
        <taxon>Viridiplantae</taxon>
        <taxon>Chlorophyta</taxon>
        <taxon>core chlorophytes</taxon>
        <taxon>Chlorophyceae</taxon>
        <taxon>CS clade</taxon>
        <taxon>Sphaeropleales</taxon>
        <taxon>Selenastraceae</taxon>
        <taxon>Monoraphidium</taxon>
    </lineage>
</organism>
<sequence length="425" mass="44133">MADWATSSALAAAAAVGTLGCARRALRGPRRVAAVHLFPSAALLLACRPALEAAAAAAAEAYSAGGGASAPPGANFDAELDGPEVQMWVGGASYLSERHAAREAPPHLLLATPSRLRHHLQEGEARRGPLLDDLELVVVHSADAFLQDGGNLRCAREAQLCSRLFRLLLKLPAMELHSRKTQSYRRAVVENFHAQRTAVLLATPQLADALVAQASGAAGGISLHVKVGLRFGAVAQVADALVQQQQEQERSGGGRVALAIWGPFGAQGNRGGASSGAPAAPARVLLLPEHEAEALAARTKAARGSSTGTVRQQQPAPQPQWGRAAPLEEQQARLAALATTLSAGAGGAVPSFSAVRLRELAALQAPVEAALRRVPAGVKADAYVSWLALHLRAAGDLGWSRQAVAAGAAAYARFIGDRRRLRVCC</sequence>
<evidence type="ECO:0000313" key="3">
    <source>
        <dbReference type="Proteomes" id="UP000054498"/>
    </source>
</evidence>